<dbReference type="PATRIC" id="fig|1217721.7.peg.2631"/>
<dbReference type="InterPro" id="IPR009050">
    <property type="entry name" value="Globin-like_sf"/>
</dbReference>
<gene>
    <name evidence="1" type="ORF">HY57_12780</name>
</gene>
<dbReference type="GO" id="GO:0020037">
    <property type="term" value="F:heme binding"/>
    <property type="evidence" value="ECO:0007669"/>
    <property type="project" value="InterPro"/>
</dbReference>
<keyword evidence="2" id="KW-1185">Reference proteome</keyword>
<dbReference type="KEGG" id="dja:HY57_12780"/>
<dbReference type="HOGENOM" id="CLU_104957_4_0_6"/>
<sequence>MALFPTANEVGIATLVDRFYDKVRADAELGPVFNTAVHDWTEHKHTLRDFWSSVILRTGRYHGNPMGVHRALPAFPQMLFHRWLALWRETAREVFEPPAAELFIATAERIAQSISIGIGQGKLTVEHPSRILGPLHITS</sequence>
<dbReference type="Gene3D" id="1.10.490.10">
    <property type="entry name" value="Globins"/>
    <property type="match status" value="1"/>
</dbReference>
<proteinExistence type="predicted"/>
<dbReference type="STRING" id="1217721.HY57_12780"/>
<organism evidence="1 2">
    <name type="scientific">Dyella japonica A8</name>
    <dbReference type="NCBI Taxonomy" id="1217721"/>
    <lineage>
        <taxon>Bacteria</taxon>
        <taxon>Pseudomonadati</taxon>
        <taxon>Pseudomonadota</taxon>
        <taxon>Gammaproteobacteria</taxon>
        <taxon>Lysobacterales</taxon>
        <taxon>Rhodanobacteraceae</taxon>
        <taxon>Dyella</taxon>
    </lineage>
</organism>
<dbReference type="InterPro" id="IPR012292">
    <property type="entry name" value="Globin/Proto"/>
</dbReference>
<reference evidence="1 2" key="1">
    <citation type="submission" date="2014-07" db="EMBL/GenBank/DDBJ databases">
        <title>Complete Genome Sequence of Dyella japonica Strain A8 Isolated from Malaysian Tropical Soil.</title>
        <authorList>
            <person name="Hui R.K.H."/>
            <person name="Chen J.-W."/>
            <person name="Chan K.-G."/>
            <person name="Leung F.C.C."/>
        </authorList>
    </citation>
    <scope>NUCLEOTIDE SEQUENCE [LARGE SCALE GENOMIC DNA]</scope>
    <source>
        <strain evidence="1 2">A8</strain>
    </source>
</reference>
<name>A0A075K2G9_9GAMM</name>
<dbReference type="SUPFAM" id="SSF46458">
    <property type="entry name" value="Globin-like"/>
    <property type="match status" value="1"/>
</dbReference>
<evidence type="ECO:0000313" key="1">
    <source>
        <dbReference type="EMBL" id="AIF48075.1"/>
    </source>
</evidence>
<dbReference type="AlphaFoldDB" id="A0A075K2G9"/>
<dbReference type="Proteomes" id="UP000027987">
    <property type="component" value="Chromosome"/>
</dbReference>
<evidence type="ECO:0000313" key="2">
    <source>
        <dbReference type="Proteomes" id="UP000027987"/>
    </source>
</evidence>
<dbReference type="GO" id="GO:0019825">
    <property type="term" value="F:oxygen binding"/>
    <property type="evidence" value="ECO:0007669"/>
    <property type="project" value="InterPro"/>
</dbReference>
<dbReference type="RefSeq" id="WP_019467224.1">
    <property type="nucleotide sequence ID" value="NZ_ALOY01000182.1"/>
</dbReference>
<accession>A0A075K2G9</accession>
<dbReference type="EMBL" id="CP008884">
    <property type="protein sequence ID" value="AIF48075.1"/>
    <property type="molecule type" value="Genomic_DNA"/>
</dbReference>
<protein>
    <submittedName>
        <fullName evidence="1">Preprotein translocase subunit TatC</fullName>
    </submittedName>
</protein>
<dbReference type="CDD" id="cd08916">
    <property type="entry name" value="TrHb3_P"/>
    <property type="match status" value="1"/>
</dbReference>